<comment type="caution">
    <text evidence="2">The sequence shown here is derived from an EMBL/GenBank/DDBJ whole genome shotgun (WGS) entry which is preliminary data.</text>
</comment>
<dbReference type="EMBL" id="CAJHJT010000001">
    <property type="protein sequence ID" value="CAD6992382.1"/>
    <property type="molecule type" value="Genomic_DNA"/>
</dbReference>
<feature type="region of interest" description="Disordered" evidence="1">
    <location>
        <begin position="1"/>
        <end position="34"/>
    </location>
</feature>
<reference evidence="2" key="1">
    <citation type="submission" date="2020-11" db="EMBL/GenBank/DDBJ databases">
        <authorList>
            <person name="Whitehead M."/>
        </authorList>
    </citation>
    <scope>NUCLEOTIDE SEQUENCE</scope>
    <source>
        <strain evidence="2">EGII</strain>
    </source>
</reference>
<organism evidence="2 3">
    <name type="scientific">Ceratitis capitata</name>
    <name type="common">Mediterranean fruit fly</name>
    <name type="synonym">Tephritis capitata</name>
    <dbReference type="NCBI Taxonomy" id="7213"/>
    <lineage>
        <taxon>Eukaryota</taxon>
        <taxon>Metazoa</taxon>
        <taxon>Ecdysozoa</taxon>
        <taxon>Arthropoda</taxon>
        <taxon>Hexapoda</taxon>
        <taxon>Insecta</taxon>
        <taxon>Pterygota</taxon>
        <taxon>Neoptera</taxon>
        <taxon>Endopterygota</taxon>
        <taxon>Diptera</taxon>
        <taxon>Brachycera</taxon>
        <taxon>Muscomorpha</taxon>
        <taxon>Tephritoidea</taxon>
        <taxon>Tephritidae</taxon>
        <taxon>Ceratitis</taxon>
        <taxon>Ceratitis</taxon>
    </lineage>
</organism>
<dbReference type="AlphaFoldDB" id="A0A811U009"/>
<dbReference type="Proteomes" id="UP000606786">
    <property type="component" value="Unassembled WGS sequence"/>
</dbReference>
<proteinExistence type="predicted"/>
<protein>
    <submittedName>
        <fullName evidence="2">(Mediterranean fruit fly) hypothetical protein</fullName>
    </submittedName>
</protein>
<keyword evidence="3" id="KW-1185">Reference proteome</keyword>
<accession>A0A811U009</accession>
<evidence type="ECO:0000313" key="2">
    <source>
        <dbReference type="EMBL" id="CAD6992382.1"/>
    </source>
</evidence>
<evidence type="ECO:0000313" key="3">
    <source>
        <dbReference type="Proteomes" id="UP000606786"/>
    </source>
</evidence>
<gene>
    <name evidence="2" type="ORF">CCAP1982_LOCUS1246</name>
</gene>
<evidence type="ECO:0000256" key="1">
    <source>
        <dbReference type="SAM" id="MobiDB-lite"/>
    </source>
</evidence>
<sequence>MVSHKSTDAAGVADAPNEPYGGNNKRNAGDDVVGVGDDGGTWHLAKVFVSVQIDDKHHQQQPYMQHK</sequence>
<name>A0A811U009_CERCA</name>